<dbReference type="Proteomes" id="UP000640583">
    <property type="component" value="Unassembled WGS sequence"/>
</dbReference>
<comment type="caution">
    <text evidence="1">The sequence shown here is derived from an EMBL/GenBank/DDBJ whole genome shotgun (WGS) entry which is preliminary data.</text>
</comment>
<sequence length="150" mass="15956">MKTHDRKFPQLAGALITAGLAIMGGPVRAETSAPEPQVSIELNTLTNVEGGCRLSFLAQNTLETDLDRLVLETVLFTKEGAVQTLTLFDFQALPTGRPRVRQFDLAGASCESLGNILINGVNQCVGGDLDANACADALKLQSRTENEVLG</sequence>
<gene>
    <name evidence="1" type="ORF">H1D41_13505</name>
</gene>
<evidence type="ECO:0000313" key="2">
    <source>
        <dbReference type="Proteomes" id="UP000640583"/>
    </source>
</evidence>
<accession>A0A8J7IPF0</accession>
<organism evidence="1 2">
    <name type="scientific">Halocynthiibacter styelae</name>
    <dbReference type="NCBI Taxonomy" id="2761955"/>
    <lineage>
        <taxon>Bacteria</taxon>
        <taxon>Pseudomonadati</taxon>
        <taxon>Pseudomonadota</taxon>
        <taxon>Alphaproteobacteria</taxon>
        <taxon>Rhodobacterales</taxon>
        <taxon>Paracoccaceae</taxon>
        <taxon>Halocynthiibacter</taxon>
    </lineage>
</organism>
<name>A0A8J7IPF0_9RHOB</name>
<protein>
    <recommendedName>
        <fullName evidence="3">Tat pathway signal sequence domain protein</fullName>
    </recommendedName>
</protein>
<dbReference type="EMBL" id="JADCKQ010000010">
    <property type="protein sequence ID" value="MBI1494656.1"/>
    <property type="molecule type" value="Genomic_DNA"/>
</dbReference>
<reference evidence="1" key="1">
    <citation type="submission" date="2020-10" db="EMBL/GenBank/DDBJ databases">
        <title>Paenihalocynthiibacter styelae gen. nov., sp. nov., isolated from stalked sea squirt Styela clava.</title>
        <authorList>
            <person name="Kim Y.-O."/>
            <person name="Yoon J.-H."/>
        </authorList>
    </citation>
    <scope>NUCLEOTIDE SEQUENCE</scope>
    <source>
        <strain evidence="1">MYP1-1</strain>
    </source>
</reference>
<dbReference type="AlphaFoldDB" id="A0A8J7IPF0"/>
<evidence type="ECO:0008006" key="3">
    <source>
        <dbReference type="Google" id="ProtNLM"/>
    </source>
</evidence>
<proteinExistence type="predicted"/>
<keyword evidence="2" id="KW-1185">Reference proteome</keyword>
<evidence type="ECO:0000313" key="1">
    <source>
        <dbReference type="EMBL" id="MBI1494656.1"/>
    </source>
</evidence>
<dbReference type="RefSeq" id="WP_228849403.1">
    <property type="nucleotide sequence ID" value="NZ_JADCKQ010000010.1"/>
</dbReference>